<feature type="compositionally biased region" description="Basic and acidic residues" evidence="1">
    <location>
        <begin position="356"/>
        <end position="368"/>
    </location>
</feature>
<feature type="compositionally biased region" description="Basic and acidic residues" evidence="1">
    <location>
        <begin position="104"/>
        <end position="118"/>
    </location>
</feature>
<dbReference type="PANTHER" id="PTHR33700:SF26">
    <property type="entry name" value="METHYLTRANSFERASE"/>
    <property type="match status" value="1"/>
</dbReference>
<dbReference type="GeneID" id="109716743"/>
<proteinExistence type="predicted"/>
<feature type="compositionally biased region" description="Polar residues" evidence="1">
    <location>
        <begin position="373"/>
        <end position="386"/>
    </location>
</feature>
<name>A0A6P5FQC9_ANACO</name>
<feature type="region of interest" description="Disordered" evidence="1">
    <location>
        <begin position="90"/>
        <end position="515"/>
    </location>
</feature>
<feature type="compositionally biased region" description="Polar residues" evidence="1">
    <location>
        <begin position="325"/>
        <end position="354"/>
    </location>
</feature>
<feature type="compositionally biased region" description="Basic and acidic residues" evidence="1">
    <location>
        <begin position="440"/>
        <end position="451"/>
    </location>
</feature>
<protein>
    <submittedName>
        <fullName evidence="4">Uncharacterized protein DDB_G0290685-like</fullName>
    </submittedName>
</protein>
<reference evidence="3" key="1">
    <citation type="journal article" date="2015" name="Nat. Genet.">
        <title>The pineapple genome and the evolution of CAM photosynthesis.</title>
        <authorList>
            <person name="Ming R."/>
            <person name="VanBuren R."/>
            <person name="Wai C.M."/>
            <person name="Tang H."/>
            <person name="Schatz M.C."/>
            <person name="Bowers J.E."/>
            <person name="Lyons E."/>
            <person name="Wang M.L."/>
            <person name="Chen J."/>
            <person name="Biggers E."/>
            <person name="Zhang J."/>
            <person name="Huang L."/>
            <person name="Zhang L."/>
            <person name="Miao W."/>
            <person name="Zhang J."/>
            <person name="Ye Z."/>
            <person name="Miao C."/>
            <person name="Lin Z."/>
            <person name="Wang H."/>
            <person name="Zhou H."/>
            <person name="Yim W.C."/>
            <person name="Priest H.D."/>
            <person name="Zheng C."/>
            <person name="Woodhouse M."/>
            <person name="Edger P.P."/>
            <person name="Guyot R."/>
            <person name="Guo H.B."/>
            <person name="Guo H."/>
            <person name="Zheng G."/>
            <person name="Singh R."/>
            <person name="Sharma A."/>
            <person name="Min X."/>
            <person name="Zheng Y."/>
            <person name="Lee H."/>
            <person name="Gurtowski J."/>
            <person name="Sedlazeck F.J."/>
            <person name="Harkess A."/>
            <person name="McKain M.R."/>
            <person name="Liao Z."/>
            <person name="Fang J."/>
            <person name="Liu J."/>
            <person name="Zhang X."/>
            <person name="Zhang Q."/>
            <person name="Hu W."/>
            <person name="Qin Y."/>
            <person name="Wang K."/>
            <person name="Chen L.Y."/>
            <person name="Shirley N."/>
            <person name="Lin Y.R."/>
            <person name="Liu L.Y."/>
            <person name="Hernandez A.G."/>
            <person name="Wright C.L."/>
            <person name="Bulone V."/>
            <person name="Tuskan G.A."/>
            <person name="Heath K."/>
            <person name="Zee F."/>
            <person name="Moore P.H."/>
            <person name="Sunkar R."/>
            <person name="Leebens-Mack J.H."/>
            <person name="Mockler T."/>
            <person name="Bennetzen J.L."/>
            <person name="Freeling M."/>
            <person name="Sankoff D."/>
            <person name="Paterson A.H."/>
            <person name="Zhu X."/>
            <person name="Yang X."/>
            <person name="Smith J.A."/>
            <person name="Cushman J.C."/>
            <person name="Paull R.E."/>
            <person name="Yu Q."/>
        </authorList>
    </citation>
    <scope>NUCLEOTIDE SEQUENCE [LARGE SCALE GENOMIC DNA]</scope>
    <source>
        <strain evidence="3">cv. F153</strain>
    </source>
</reference>
<dbReference type="OrthoDB" id="775386at2759"/>
<feature type="compositionally biased region" description="Polar residues" evidence="1">
    <location>
        <begin position="275"/>
        <end position="315"/>
    </location>
</feature>
<dbReference type="AlphaFoldDB" id="A0A6P5FQC9"/>
<feature type="compositionally biased region" description="Basic and acidic residues" evidence="1">
    <location>
        <begin position="127"/>
        <end position="143"/>
    </location>
</feature>
<feature type="compositionally biased region" description="Polar residues" evidence="1">
    <location>
        <begin position="488"/>
        <end position="498"/>
    </location>
</feature>
<keyword evidence="2" id="KW-0472">Membrane</keyword>
<feature type="compositionally biased region" description="Basic and acidic residues" evidence="1">
    <location>
        <begin position="477"/>
        <end position="487"/>
    </location>
</feature>
<feature type="compositionally biased region" description="Basic and acidic residues" evidence="1">
    <location>
        <begin position="179"/>
        <end position="191"/>
    </location>
</feature>
<evidence type="ECO:0000313" key="3">
    <source>
        <dbReference type="Proteomes" id="UP000515123"/>
    </source>
</evidence>
<dbReference type="RefSeq" id="XP_020097887.1">
    <property type="nucleotide sequence ID" value="XM_020242298.1"/>
</dbReference>
<evidence type="ECO:0000256" key="1">
    <source>
        <dbReference type="SAM" id="MobiDB-lite"/>
    </source>
</evidence>
<dbReference type="PANTHER" id="PTHR33700">
    <property type="entry name" value="MYB-LIKE PROTEIN X"/>
    <property type="match status" value="1"/>
</dbReference>
<evidence type="ECO:0000256" key="2">
    <source>
        <dbReference type="SAM" id="Phobius"/>
    </source>
</evidence>
<feature type="compositionally biased region" description="Basic and acidic residues" evidence="1">
    <location>
        <begin position="387"/>
        <end position="412"/>
    </location>
</feature>
<gene>
    <name evidence="4" type="primary">LOC109716743</name>
</gene>
<reference evidence="4" key="2">
    <citation type="submission" date="2025-08" db="UniProtKB">
        <authorList>
            <consortium name="RefSeq"/>
        </authorList>
    </citation>
    <scope>IDENTIFICATION</scope>
    <source>
        <tissue evidence="4">Leaf</tissue>
    </source>
</reference>
<accession>A0A6P5FQC9</accession>
<dbReference type="Proteomes" id="UP000515123">
    <property type="component" value="Linkage group 10"/>
</dbReference>
<feature type="compositionally biased region" description="Polar residues" evidence="1">
    <location>
        <begin position="212"/>
        <end position="224"/>
    </location>
</feature>
<evidence type="ECO:0000313" key="4">
    <source>
        <dbReference type="RefSeq" id="XP_020097887.1"/>
    </source>
</evidence>
<sequence>MFYQSSIRNQRAKSSKVKRILQFTLLLGVSLWLLYQMKHSHDKKAEYEEVDRRRISQLDRELYLGRKEKAGYESELEIDNHEKNFDEINEISKTDEDSGAQPHVFDHDGEEKDEENISNKENAVLQEAEKEKEQHSNEDDKTDSYSNGGDEAVGNGTSEETEETLKLPSQDEDGNNYSDQDKNRNEVDGHDGQNFNIDGENSDDAPGKVSNEENILTSADQIENVSLPKDQSKLDVSSNEEVHVGESGESKGSNDSESETTNKNTDEAVDAGASKNKQPTKVNPSEENNSMPTFNDTSNEQTIEPQQDNVNANSEYENHEIKTAELQSDNNSDVVTTINDLSGEAKTSNENNIEMATKDGAFDSKLVEPEGNNDVNAITEVATNNGENKEEEDRSASKEGDSAEKVGEKASEVENVGDSSSNEPENNEITNTVDSSSSHPNEEDILERKANESSNGESGEKGDGVSTVEDTDDNNAEEIKTEWKPEDGTSSESGSNLPLSGDSVKEGTGQEGHTE</sequence>
<keyword evidence="3" id="KW-1185">Reference proteome</keyword>
<feature type="compositionally biased region" description="Basic and acidic residues" evidence="1">
    <location>
        <begin position="240"/>
        <end position="254"/>
    </location>
</feature>
<feature type="compositionally biased region" description="Polar residues" evidence="1">
    <location>
        <begin position="417"/>
        <end position="439"/>
    </location>
</feature>
<organism evidence="3 4">
    <name type="scientific">Ananas comosus</name>
    <name type="common">Pineapple</name>
    <name type="synonym">Ananas ananas</name>
    <dbReference type="NCBI Taxonomy" id="4615"/>
    <lineage>
        <taxon>Eukaryota</taxon>
        <taxon>Viridiplantae</taxon>
        <taxon>Streptophyta</taxon>
        <taxon>Embryophyta</taxon>
        <taxon>Tracheophyta</taxon>
        <taxon>Spermatophyta</taxon>
        <taxon>Magnoliopsida</taxon>
        <taxon>Liliopsida</taxon>
        <taxon>Poales</taxon>
        <taxon>Bromeliaceae</taxon>
        <taxon>Bromelioideae</taxon>
        <taxon>Ananas</taxon>
    </lineage>
</organism>
<feature type="transmembrane region" description="Helical" evidence="2">
    <location>
        <begin position="20"/>
        <end position="37"/>
    </location>
</feature>
<keyword evidence="2" id="KW-0812">Transmembrane</keyword>
<keyword evidence="2" id="KW-1133">Transmembrane helix</keyword>